<reference evidence="5 6" key="2">
    <citation type="journal article" date="2017" name="Front. Plant Sci.">
        <title>Gene Classification and Mining of Molecular Markers Useful in Red Clover (Trifolium pratense) Breeding.</title>
        <authorList>
            <person name="Istvanek J."/>
            <person name="Dluhosova J."/>
            <person name="Dluhos P."/>
            <person name="Patkova L."/>
            <person name="Nedelnik J."/>
            <person name="Repkova J."/>
        </authorList>
    </citation>
    <scope>NUCLEOTIDE SEQUENCE [LARGE SCALE GENOMIC DNA]</scope>
    <source>
        <strain evidence="6">cv. Tatra</strain>
        <tissue evidence="5">Young leaves</tissue>
    </source>
</reference>
<proteinExistence type="inferred from homology"/>
<keyword evidence="3 4" id="KW-0539">Nucleus</keyword>
<reference evidence="5 6" key="1">
    <citation type="journal article" date="2014" name="Am. J. Bot.">
        <title>Genome assembly and annotation for red clover (Trifolium pratense; Fabaceae).</title>
        <authorList>
            <person name="Istvanek J."/>
            <person name="Jaros M."/>
            <person name="Krenek A."/>
            <person name="Repkova J."/>
        </authorList>
    </citation>
    <scope>NUCLEOTIDE SEQUENCE [LARGE SCALE GENOMIC DNA]</scope>
    <source>
        <strain evidence="6">cv. Tatra</strain>
        <tissue evidence="5">Young leaves</tissue>
    </source>
</reference>
<dbReference type="Proteomes" id="UP000236291">
    <property type="component" value="Unassembled WGS sequence"/>
</dbReference>
<keyword evidence="5" id="KW-0347">Helicase</keyword>
<organism evidence="5 6">
    <name type="scientific">Trifolium pratense</name>
    <name type="common">Red clover</name>
    <dbReference type="NCBI Taxonomy" id="57577"/>
    <lineage>
        <taxon>Eukaryota</taxon>
        <taxon>Viridiplantae</taxon>
        <taxon>Streptophyta</taxon>
        <taxon>Embryophyta</taxon>
        <taxon>Tracheophyta</taxon>
        <taxon>Spermatophyta</taxon>
        <taxon>Magnoliopsida</taxon>
        <taxon>eudicotyledons</taxon>
        <taxon>Gunneridae</taxon>
        <taxon>Pentapetalae</taxon>
        <taxon>rosids</taxon>
        <taxon>fabids</taxon>
        <taxon>Fabales</taxon>
        <taxon>Fabaceae</taxon>
        <taxon>Papilionoideae</taxon>
        <taxon>50 kb inversion clade</taxon>
        <taxon>NPAAA clade</taxon>
        <taxon>Hologalegina</taxon>
        <taxon>IRL clade</taxon>
        <taxon>Trifolieae</taxon>
        <taxon>Trifolium</taxon>
    </lineage>
</organism>
<feature type="non-terminal residue" evidence="5">
    <location>
        <position position="1"/>
    </location>
</feature>
<sequence>VIQSGVQIEPPGMHMIYLPYSDDIRHIEERYSDTSGAVTKASDDQIKRAADLIKRVDLKDFSVFQFTNPASLGGGVGNLQRIRAFLRIRLRDYGVLDFDAGDARRQPPVDTTWQQIYFCLRSGYYDEARNG</sequence>
<keyword evidence="5" id="KW-0067">ATP-binding</keyword>
<keyword evidence="4" id="KW-0813">Transport</keyword>
<dbReference type="GO" id="GO:0006606">
    <property type="term" value="P:protein import into nucleus"/>
    <property type="evidence" value="ECO:0007669"/>
    <property type="project" value="TreeGrafter"/>
</dbReference>
<dbReference type="PANTHER" id="PTHR11225:SF4">
    <property type="entry name" value="NUCLEAR PORE COMPLEX PROTEIN NUP93"/>
    <property type="match status" value="1"/>
</dbReference>
<evidence type="ECO:0000256" key="4">
    <source>
        <dbReference type="RuleBase" id="RU364035"/>
    </source>
</evidence>
<dbReference type="Pfam" id="PF04097">
    <property type="entry name" value="Nic96"/>
    <property type="match status" value="1"/>
</dbReference>
<evidence type="ECO:0000313" key="6">
    <source>
        <dbReference type="Proteomes" id="UP000236291"/>
    </source>
</evidence>
<dbReference type="PANTHER" id="PTHR11225">
    <property type="entry name" value="NUCLEAR PORE COMPLEX PROTEIN NUP93 NUCLEOPORIN NUP93 DEAD EYE PROTEIN"/>
    <property type="match status" value="1"/>
</dbReference>
<dbReference type="AlphaFoldDB" id="A0A2K3KD04"/>
<dbReference type="GO" id="GO:0017056">
    <property type="term" value="F:structural constituent of nuclear pore"/>
    <property type="evidence" value="ECO:0007669"/>
    <property type="project" value="InterPro"/>
</dbReference>
<dbReference type="GO" id="GO:0005643">
    <property type="term" value="C:nuclear pore"/>
    <property type="evidence" value="ECO:0007669"/>
    <property type="project" value="UniProtKB-SubCell"/>
</dbReference>
<keyword evidence="4" id="KW-0472">Membrane</keyword>
<keyword evidence="4" id="KW-0811">Translocation</keyword>
<keyword evidence="4" id="KW-0906">Nuclear pore complex</keyword>
<dbReference type="GO" id="GO:0004386">
    <property type="term" value="F:helicase activity"/>
    <property type="evidence" value="ECO:0007669"/>
    <property type="project" value="UniProtKB-KW"/>
</dbReference>
<protein>
    <recommendedName>
        <fullName evidence="4">Nuclear pore protein</fullName>
    </recommendedName>
</protein>
<keyword evidence="5" id="KW-0547">Nucleotide-binding</keyword>
<keyword evidence="5" id="KW-0378">Hydrolase</keyword>
<evidence type="ECO:0000256" key="1">
    <source>
        <dbReference type="ARBA" id="ARBA00004259"/>
    </source>
</evidence>
<evidence type="ECO:0000256" key="2">
    <source>
        <dbReference type="ARBA" id="ARBA00010186"/>
    </source>
</evidence>
<dbReference type="Gene3D" id="1.10.1600.10">
    <property type="match status" value="1"/>
</dbReference>
<evidence type="ECO:0000313" key="5">
    <source>
        <dbReference type="EMBL" id="PNX64158.1"/>
    </source>
</evidence>
<dbReference type="InterPro" id="IPR016194">
    <property type="entry name" value="SPOC-like_C_dom_sf"/>
</dbReference>
<keyword evidence="4" id="KW-0653">Protein transport</keyword>
<evidence type="ECO:0000256" key="3">
    <source>
        <dbReference type="ARBA" id="ARBA00023242"/>
    </source>
</evidence>
<comment type="caution">
    <text evidence="5">The sequence shown here is derived from an EMBL/GenBank/DDBJ whole genome shotgun (WGS) entry which is preliminary data.</text>
</comment>
<accession>A0A2K3KD04</accession>
<dbReference type="STRING" id="57577.A0A2K3KD04"/>
<keyword evidence="4" id="KW-0509">mRNA transport</keyword>
<dbReference type="SUPFAM" id="SSF100939">
    <property type="entry name" value="SPOC domain-like"/>
    <property type="match status" value="1"/>
</dbReference>
<comment type="subcellular location">
    <subcellularLocation>
        <location evidence="1">Nucleus envelope</location>
    </subcellularLocation>
    <subcellularLocation>
        <location evidence="4">Nucleus</location>
        <location evidence="4">Nuclear pore complex</location>
    </subcellularLocation>
</comment>
<dbReference type="ExpressionAtlas" id="A0A2K3KD04">
    <property type="expression patterns" value="baseline"/>
</dbReference>
<dbReference type="InterPro" id="IPR007231">
    <property type="entry name" value="Nucleoporin_int_Nup93/Nic96"/>
</dbReference>
<name>A0A2K3KD04_TRIPR</name>
<dbReference type="GO" id="GO:0016973">
    <property type="term" value="P:poly(A)+ mRNA export from nucleus"/>
    <property type="evidence" value="ECO:0007669"/>
    <property type="project" value="TreeGrafter"/>
</dbReference>
<gene>
    <name evidence="5" type="ORF">L195_g053873</name>
</gene>
<dbReference type="EMBL" id="ASHM01092297">
    <property type="protein sequence ID" value="PNX64158.1"/>
    <property type="molecule type" value="Genomic_DNA"/>
</dbReference>
<comment type="similarity">
    <text evidence="2 4">Belongs to the nucleoporin interacting component (NIC) family.</text>
</comment>